<proteinExistence type="predicted"/>
<dbReference type="EMBL" id="CZRL01000106">
    <property type="protein sequence ID" value="CUS54855.1"/>
    <property type="molecule type" value="Genomic_DNA"/>
</dbReference>
<accession>A0A160TUB3</accession>
<dbReference type="AlphaFoldDB" id="A0A160TUB3"/>
<organism evidence="1">
    <name type="scientific">hydrothermal vent metagenome</name>
    <dbReference type="NCBI Taxonomy" id="652676"/>
    <lineage>
        <taxon>unclassified sequences</taxon>
        <taxon>metagenomes</taxon>
        <taxon>ecological metagenomes</taxon>
    </lineage>
</organism>
<protein>
    <submittedName>
        <fullName evidence="1">Uncharacterized protein</fullName>
    </submittedName>
</protein>
<name>A0A160TUB3_9ZZZZ</name>
<sequence length="38" mass="4415">MQYTQRKLQRSVTEIRRSLIDRPKASTELIAAIEAILD</sequence>
<reference evidence="1" key="1">
    <citation type="submission" date="2015-10" db="EMBL/GenBank/DDBJ databases">
        <authorList>
            <person name="Gilbert D.G."/>
        </authorList>
    </citation>
    <scope>NUCLEOTIDE SEQUENCE</scope>
</reference>
<gene>
    <name evidence="1" type="ORF">MGWOODY_XGa1845</name>
</gene>
<evidence type="ECO:0000313" key="1">
    <source>
        <dbReference type="EMBL" id="CUS54855.1"/>
    </source>
</evidence>